<keyword evidence="2" id="KW-1185">Reference proteome</keyword>
<organism evidence="1 2">
    <name type="scientific">Pangasius djambal</name>
    <dbReference type="NCBI Taxonomy" id="1691987"/>
    <lineage>
        <taxon>Eukaryota</taxon>
        <taxon>Metazoa</taxon>
        <taxon>Chordata</taxon>
        <taxon>Craniata</taxon>
        <taxon>Vertebrata</taxon>
        <taxon>Euteleostomi</taxon>
        <taxon>Actinopterygii</taxon>
        <taxon>Neopterygii</taxon>
        <taxon>Teleostei</taxon>
        <taxon>Ostariophysi</taxon>
        <taxon>Siluriformes</taxon>
        <taxon>Pangasiidae</taxon>
        <taxon>Pangasius</taxon>
    </lineage>
</organism>
<evidence type="ECO:0000313" key="2">
    <source>
        <dbReference type="Proteomes" id="UP000830395"/>
    </source>
</evidence>
<accession>A0ACC5ZHG6</accession>
<name>A0ACC5ZHG6_9TELE</name>
<sequence length="1187" mass="131594">MFMYRVLSLGLMLIFVDLISQSTAAQSCEGLCGEKLASCSCHPTCETLLNCCTDVKQFCLDISPHSGSLLGGTDFKLLNVKFDKNLNLTCRFKSEITTRGYVDAEGVGHCISPLLFESGWIPFMVSTDGLNYNRAGRWLSVHHSKLSVGYKLLLVNGTHWQYYGTPGVGGILLMVWNSSLINAERVNVELWGYDEFGEPYSDQWRAEWKYLYTVGKNVINNGMFSFVPTPSEMPLAQWHMGSMRVSPSTEPAGTWNVNALWSGAHALAYHLEEAFRKESAAWAFEYCLKWDREEKLMPSFLTEIIDCPCTLAQARADAGRFHTDYGCDIEKGSKCTYHPGAVHCVRAIQGSPKYAAGQQCCYDKTGAQVLTSDSIGGSTPDRGHDWGSPPYKQPPRVPGFSHWKYDVITFYYCCLWSDNCDYYFTHRPSSDCRTYQPPKAASVLGDPHFITFDGSTYTFNGKGEYVLLHSPEYQLTVQGRTEPMKSENGSVIMATRLSSVAMKEKDSDVIEVRLADNPDHLQVLQNQQELSFSEQTWMDLEGVFVFSAVPQNVTVMFPSGAGIEARGRGGVMTLTVLLPQEFKEQTQGLLGKMNDDPEDDLTSSDGTVVGGDSSAQDIFTFGAGWAIKNESSLFTYDSEHLLNEYYFSPKHDPSFIPQFSVSEDASDPLLNPTLKMCVGDGAQFCKYDTLSTRSLELGNNTLHAVRTHTATAQDLQPGAVHCVRAIQGSPKYAAGQQCCYDKTGAQVLTSDSIGGSTPDRGHDWGSPPYKQPPRVPGFSHWKYDVITFYYCCLWSDNCDYYFTHRPSSDCRTYQPPKAASVLGDPHFITFDGSTYTFNGKGEYVLLHSPEYQLTVQGRTEPMKSENGSVIMATRLSSVAMKEKDSDVIEVRLADNPDHLQVLQNQQELSFSEQTWMDLEGVFVFSAVPQNVTVMFPSGAGIEARGRGGVMTLTVLLPQEFKEQTQGLLGKMNDDPEDDLTSSDGTVVGGDSSAQDIFTFGAGWAIKNESSLFTYDSEHLLNEYYFSPKHDPSFIPQFSVSEDASDPLLNPTLKMCVGDGAQFCKYDTLSTRSLELGNNTLHAVRTHTATAQDLQPVVSCGWLQPPKHGQKEGTLYLEGANVRFSCNHGYRLYGSQERVCLEDGRWSGEDAHCVSDDILGIVLGSIGAVLTLVVMVIAIVLYTRKQKR</sequence>
<proteinExistence type="predicted"/>
<gene>
    <name evidence="1" type="ORF">PDJAM_G00149590</name>
</gene>
<comment type="caution">
    <text evidence="1">The sequence shown here is derived from an EMBL/GenBank/DDBJ whole genome shotgun (WGS) entry which is preliminary data.</text>
</comment>
<evidence type="ECO:0000313" key="1">
    <source>
        <dbReference type="EMBL" id="MCJ8747110.1"/>
    </source>
</evidence>
<reference evidence="1" key="1">
    <citation type="submission" date="2020-02" db="EMBL/GenBank/DDBJ databases">
        <title>Genome sequencing of the panga catfish, Pangasius djambal.</title>
        <authorList>
            <person name="Wen M."/>
            <person name="Zahm M."/>
            <person name="Roques C."/>
            <person name="Cabau C."/>
            <person name="Klopp C."/>
            <person name="Donnadieu C."/>
            <person name="Jouanno E."/>
            <person name="Avarre J.-C."/>
            <person name="Campet M."/>
            <person name="Ha T."/>
            <person name="Dugue R."/>
            <person name="Lampietro C."/>
            <person name="Louis A."/>
            <person name="Herpin A."/>
            <person name="Echchiki A."/>
            <person name="Berthelot C."/>
            <person name="Parey E."/>
            <person name="Roest-Crollius H."/>
            <person name="Braasch I."/>
            <person name="Postlethwait J.H."/>
            <person name="Bobe J."/>
            <person name="Montfort J."/>
            <person name="Bouchez O."/>
            <person name="Begum T."/>
            <person name="Schartl M."/>
            <person name="Gustiano R."/>
            <person name="Guiguen Y."/>
        </authorList>
    </citation>
    <scope>NUCLEOTIDE SEQUENCE</scope>
    <source>
        <strain evidence="1">Pdj_M5554</strain>
    </source>
</reference>
<dbReference type="Proteomes" id="UP000830395">
    <property type="component" value="Chromosome 24"/>
</dbReference>
<protein>
    <submittedName>
        <fullName evidence="1">Uncharacterized protein</fullName>
    </submittedName>
</protein>
<dbReference type="EMBL" id="CM040998">
    <property type="protein sequence ID" value="MCJ8747110.1"/>
    <property type="molecule type" value="Genomic_DNA"/>
</dbReference>